<dbReference type="EMBL" id="JBHRSP010000041">
    <property type="protein sequence ID" value="MFC3075716.1"/>
    <property type="molecule type" value="Genomic_DNA"/>
</dbReference>
<dbReference type="CDD" id="cd00761">
    <property type="entry name" value="Glyco_tranf_GTA_type"/>
    <property type="match status" value="1"/>
</dbReference>
<dbReference type="EC" id="2.4.-.-" evidence="2"/>
<dbReference type="SUPFAM" id="SSF53448">
    <property type="entry name" value="Nucleotide-diphospho-sugar transferases"/>
    <property type="match status" value="1"/>
</dbReference>
<feature type="domain" description="Glycosyltransferase 2-like" evidence="1">
    <location>
        <begin position="11"/>
        <end position="130"/>
    </location>
</feature>
<evidence type="ECO:0000259" key="1">
    <source>
        <dbReference type="Pfam" id="PF00535"/>
    </source>
</evidence>
<accession>A0ABV7DL98</accession>
<keyword evidence="2" id="KW-0808">Transferase</keyword>
<name>A0ABV7DL98_9HYPH</name>
<dbReference type="InterPro" id="IPR050834">
    <property type="entry name" value="Glycosyltransf_2"/>
</dbReference>
<keyword evidence="2" id="KW-0328">Glycosyltransferase</keyword>
<dbReference type="RefSeq" id="WP_257317265.1">
    <property type="nucleotide sequence ID" value="NZ_JANFDG010000027.1"/>
</dbReference>
<dbReference type="Pfam" id="PF00535">
    <property type="entry name" value="Glycos_transf_2"/>
    <property type="match status" value="1"/>
</dbReference>
<dbReference type="PANTHER" id="PTHR43685:SF2">
    <property type="entry name" value="GLYCOSYLTRANSFERASE 2-LIKE DOMAIN-CONTAINING PROTEIN"/>
    <property type="match status" value="1"/>
</dbReference>
<dbReference type="InterPro" id="IPR001173">
    <property type="entry name" value="Glyco_trans_2-like"/>
</dbReference>
<protein>
    <submittedName>
        <fullName evidence="2">Glycosyltransferase family 2 protein</fullName>
        <ecNumber evidence="2">2.4.-.-</ecNumber>
    </submittedName>
</protein>
<dbReference type="InterPro" id="IPR029044">
    <property type="entry name" value="Nucleotide-diphossugar_trans"/>
</dbReference>
<sequence length="288" mass="31996">MSPNTPAIFVSMVVATLGRSTEFDGLLASLAALTRRDFEVIVVDQNPDDRLVPIVARWQHALTIRHLRPKIRGLSRARNLGAAEARGNWILFPDDDCWYAPDFLDRFAALVESRPADFYCGRAVNAEGETIMVRFSTEPETVRRENVWSTLIEWVFFVRRETFARSGGFDERLGVGAGTPWGAYEGPDLVLNLIKAGATGVYEPSLTGHHPDERAAPPSAEGARKMRAYGAGLGYVMRRHGYGFRTFAPHLLRPLAGIVVYTLTGRPGLADRSRQLLIGRWTGWRSAA</sequence>
<evidence type="ECO:0000313" key="3">
    <source>
        <dbReference type="Proteomes" id="UP001595377"/>
    </source>
</evidence>
<dbReference type="Gene3D" id="3.90.550.10">
    <property type="entry name" value="Spore Coat Polysaccharide Biosynthesis Protein SpsA, Chain A"/>
    <property type="match status" value="1"/>
</dbReference>
<reference evidence="3" key="1">
    <citation type="journal article" date="2019" name="Int. J. Syst. Evol. Microbiol.">
        <title>The Global Catalogue of Microorganisms (GCM) 10K type strain sequencing project: providing services to taxonomists for standard genome sequencing and annotation.</title>
        <authorList>
            <consortium name="The Broad Institute Genomics Platform"/>
            <consortium name="The Broad Institute Genome Sequencing Center for Infectious Disease"/>
            <person name="Wu L."/>
            <person name="Ma J."/>
        </authorList>
    </citation>
    <scope>NUCLEOTIDE SEQUENCE [LARGE SCALE GENOMIC DNA]</scope>
    <source>
        <strain evidence="3">KCTC 52677</strain>
    </source>
</reference>
<proteinExistence type="predicted"/>
<comment type="caution">
    <text evidence="2">The sequence shown here is derived from an EMBL/GenBank/DDBJ whole genome shotgun (WGS) entry which is preliminary data.</text>
</comment>
<gene>
    <name evidence="2" type="ORF">ACFOHH_21580</name>
</gene>
<evidence type="ECO:0000313" key="2">
    <source>
        <dbReference type="EMBL" id="MFC3075716.1"/>
    </source>
</evidence>
<dbReference type="Proteomes" id="UP001595377">
    <property type="component" value="Unassembled WGS sequence"/>
</dbReference>
<dbReference type="GO" id="GO:0016757">
    <property type="term" value="F:glycosyltransferase activity"/>
    <property type="evidence" value="ECO:0007669"/>
    <property type="project" value="UniProtKB-KW"/>
</dbReference>
<organism evidence="2 3">
    <name type="scientific">Shinella pollutisoli</name>
    <dbReference type="NCBI Taxonomy" id="2250594"/>
    <lineage>
        <taxon>Bacteria</taxon>
        <taxon>Pseudomonadati</taxon>
        <taxon>Pseudomonadota</taxon>
        <taxon>Alphaproteobacteria</taxon>
        <taxon>Hyphomicrobiales</taxon>
        <taxon>Rhizobiaceae</taxon>
        <taxon>Shinella</taxon>
    </lineage>
</organism>
<keyword evidence="3" id="KW-1185">Reference proteome</keyword>
<dbReference type="PANTHER" id="PTHR43685">
    <property type="entry name" value="GLYCOSYLTRANSFERASE"/>
    <property type="match status" value="1"/>
</dbReference>